<feature type="non-terminal residue" evidence="3">
    <location>
        <position position="267"/>
    </location>
</feature>
<protein>
    <recommendedName>
        <fullName evidence="2">C-type lectin domain-containing protein</fullName>
    </recommendedName>
</protein>
<organism evidence="3 4">
    <name type="scientific">Elysia chlorotica</name>
    <name type="common">Eastern emerald elysia</name>
    <name type="synonym">Sea slug</name>
    <dbReference type="NCBI Taxonomy" id="188477"/>
    <lineage>
        <taxon>Eukaryota</taxon>
        <taxon>Metazoa</taxon>
        <taxon>Spiralia</taxon>
        <taxon>Lophotrochozoa</taxon>
        <taxon>Mollusca</taxon>
        <taxon>Gastropoda</taxon>
        <taxon>Heterobranchia</taxon>
        <taxon>Euthyneura</taxon>
        <taxon>Panpulmonata</taxon>
        <taxon>Sacoglossa</taxon>
        <taxon>Placobranchoidea</taxon>
        <taxon>Plakobranchidae</taxon>
        <taxon>Elysia</taxon>
    </lineage>
</organism>
<dbReference type="Gene3D" id="3.10.100.10">
    <property type="entry name" value="Mannose-Binding Protein A, subunit A"/>
    <property type="match status" value="1"/>
</dbReference>
<dbReference type="InterPro" id="IPR001304">
    <property type="entry name" value="C-type_lectin-like"/>
</dbReference>
<dbReference type="EMBL" id="RQTK01000410">
    <property type="protein sequence ID" value="RUS80117.1"/>
    <property type="molecule type" value="Genomic_DNA"/>
</dbReference>
<comment type="caution">
    <text evidence="3">The sequence shown here is derived from an EMBL/GenBank/DDBJ whole genome shotgun (WGS) entry which is preliminary data.</text>
</comment>
<feature type="domain" description="C-type lectin" evidence="2">
    <location>
        <begin position="45"/>
        <end position="163"/>
    </location>
</feature>
<dbReference type="SUPFAM" id="SSF56436">
    <property type="entry name" value="C-type lectin-like"/>
    <property type="match status" value="1"/>
</dbReference>
<keyword evidence="4" id="KW-1185">Reference proteome</keyword>
<keyword evidence="1" id="KW-0732">Signal</keyword>
<dbReference type="InterPro" id="IPR016186">
    <property type="entry name" value="C-type_lectin-like/link_sf"/>
</dbReference>
<evidence type="ECO:0000313" key="4">
    <source>
        <dbReference type="Proteomes" id="UP000271974"/>
    </source>
</evidence>
<dbReference type="Proteomes" id="UP000271974">
    <property type="component" value="Unassembled WGS sequence"/>
</dbReference>
<feature type="chain" id="PRO_5019264848" description="C-type lectin domain-containing protein" evidence="1">
    <location>
        <begin position="20"/>
        <end position="267"/>
    </location>
</feature>
<evidence type="ECO:0000313" key="3">
    <source>
        <dbReference type="EMBL" id="RUS80117.1"/>
    </source>
</evidence>
<evidence type="ECO:0000256" key="1">
    <source>
        <dbReference type="SAM" id="SignalP"/>
    </source>
</evidence>
<proteinExistence type="predicted"/>
<dbReference type="AlphaFoldDB" id="A0A433TEX2"/>
<feature type="signal peptide" evidence="1">
    <location>
        <begin position="1"/>
        <end position="19"/>
    </location>
</feature>
<evidence type="ECO:0000259" key="2">
    <source>
        <dbReference type="PROSITE" id="PS50041"/>
    </source>
</evidence>
<name>A0A433TEX2_ELYCH</name>
<dbReference type="InterPro" id="IPR016187">
    <property type="entry name" value="CTDL_fold"/>
</dbReference>
<gene>
    <name evidence="3" type="ORF">EGW08_012116</name>
</gene>
<dbReference type="Pfam" id="PF00059">
    <property type="entry name" value="Lectin_C"/>
    <property type="match status" value="1"/>
</dbReference>
<sequence length="267" mass="30103">MKGIGLLTAMLAGVLVARADKPFPTCTEHEAERVPTCPFGQYIEGSGLCVLAETRAETWQAAKQNCQSRSPEADMAFVRDENMDWVLSIVLRRALPLGQQLWAELEMTDTDAQHPLGWVEIDAQWRSQHSWTDFRDAECLTKSSSVGTWRPEPCNATRGYICTVRVRARDRPVFSLRVEPVHENVQDGHLAWHCVLRARARVRIWLAWGSSPVRPPSNLLDDAEQEEIYMTIDGVCSRYVTVDQPVRFLSGVNQSTVACCGEFYSGY</sequence>
<dbReference type="CDD" id="cd00037">
    <property type="entry name" value="CLECT"/>
    <property type="match status" value="1"/>
</dbReference>
<reference evidence="3 4" key="1">
    <citation type="submission" date="2019-01" db="EMBL/GenBank/DDBJ databases">
        <title>A draft genome assembly of the solar-powered sea slug Elysia chlorotica.</title>
        <authorList>
            <person name="Cai H."/>
            <person name="Li Q."/>
            <person name="Fang X."/>
            <person name="Li J."/>
            <person name="Curtis N.E."/>
            <person name="Altenburger A."/>
            <person name="Shibata T."/>
            <person name="Feng M."/>
            <person name="Maeda T."/>
            <person name="Schwartz J.A."/>
            <person name="Shigenobu S."/>
            <person name="Lundholm N."/>
            <person name="Nishiyama T."/>
            <person name="Yang H."/>
            <person name="Hasebe M."/>
            <person name="Li S."/>
            <person name="Pierce S.K."/>
            <person name="Wang J."/>
        </authorList>
    </citation>
    <scope>NUCLEOTIDE SEQUENCE [LARGE SCALE GENOMIC DNA]</scope>
    <source>
        <strain evidence="3">EC2010</strain>
        <tissue evidence="3">Whole organism of an adult</tissue>
    </source>
</reference>
<dbReference type="PROSITE" id="PS50041">
    <property type="entry name" value="C_TYPE_LECTIN_2"/>
    <property type="match status" value="1"/>
</dbReference>
<accession>A0A433TEX2</accession>